<keyword evidence="2" id="KW-1185">Reference proteome</keyword>
<sequence>MTYRLLVYALCRMNKVGFAIGVLQCIIDDRIGVDDKVFSFVLSSICARGDLDGECVMGFWRESLKLGFSPAMGDYILADELFDEMLMLGEILEACGLVEEVLYKCHFHESLTFDEGEFEKDLLGLQVDWGYF</sequence>
<dbReference type="EMBL" id="VEPZ02000074">
    <property type="protein sequence ID" value="KAE8734250.1"/>
    <property type="molecule type" value="Genomic_DNA"/>
</dbReference>
<evidence type="ECO:0000313" key="2">
    <source>
        <dbReference type="Proteomes" id="UP000436088"/>
    </source>
</evidence>
<name>A0A6A3CY57_HIBSY</name>
<evidence type="ECO:0008006" key="3">
    <source>
        <dbReference type="Google" id="ProtNLM"/>
    </source>
</evidence>
<dbReference type="AlphaFoldDB" id="A0A6A3CY57"/>
<reference evidence="1" key="1">
    <citation type="submission" date="2019-09" db="EMBL/GenBank/DDBJ databases">
        <title>Draft genome information of white flower Hibiscus syriacus.</title>
        <authorList>
            <person name="Kim Y.-M."/>
        </authorList>
    </citation>
    <scope>NUCLEOTIDE SEQUENCE [LARGE SCALE GENOMIC DNA]</scope>
    <source>
        <strain evidence="1">YM2019G1</strain>
    </source>
</reference>
<gene>
    <name evidence="1" type="ORF">F3Y22_tig00000778pilonHSYRG00412</name>
</gene>
<evidence type="ECO:0000313" key="1">
    <source>
        <dbReference type="EMBL" id="KAE8734250.1"/>
    </source>
</evidence>
<proteinExistence type="predicted"/>
<protein>
    <recommendedName>
        <fullName evidence="3">Pentatricopeptide repeat-containing protein</fullName>
    </recommendedName>
</protein>
<dbReference type="Proteomes" id="UP000436088">
    <property type="component" value="Unassembled WGS sequence"/>
</dbReference>
<organism evidence="1 2">
    <name type="scientific">Hibiscus syriacus</name>
    <name type="common">Rose of Sharon</name>
    <dbReference type="NCBI Taxonomy" id="106335"/>
    <lineage>
        <taxon>Eukaryota</taxon>
        <taxon>Viridiplantae</taxon>
        <taxon>Streptophyta</taxon>
        <taxon>Embryophyta</taxon>
        <taxon>Tracheophyta</taxon>
        <taxon>Spermatophyta</taxon>
        <taxon>Magnoliopsida</taxon>
        <taxon>eudicotyledons</taxon>
        <taxon>Gunneridae</taxon>
        <taxon>Pentapetalae</taxon>
        <taxon>rosids</taxon>
        <taxon>malvids</taxon>
        <taxon>Malvales</taxon>
        <taxon>Malvaceae</taxon>
        <taxon>Malvoideae</taxon>
        <taxon>Hibiscus</taxon>
    </lineage>
</organism>
<comment type="caution">
    <text evidence="1">The sequence shown here is derived from an EMBL/GenBank/DDBJ whole genome shotgun (WGS) entry which is preliminary data.</text>
</comment>
<accession>A0A6A3CY57</accession>